<keyword evidence="9" id="KW-1185">Reference proteome</keyword>
<evidence type="ECO:0000313" key="9">
    <source>
        <dbReference type="Proteomes" id="UP001345963"/>
    </source>
</evidence>
<dbReference type="Gene3D" id="3.30.420.40">
    <property type="match status" value="1"/>
</dbReference>
<dbReference type="PRINTS" id="PR00789">
    <property type="entry name" value="OSIALOPTASE"/>
</dbReference>
<comment type="caution">
    <text evidence="8">The sequence shown here is derived from an EMBL/GenBank/DDBJ whole genome shotgun (WGS) entry which is preliminary data.</text>
</comment>
<keyword evidence="5" id="KW-0012">Acyltransferase</keyword>
<evidence type="ECO:0000256" key="6">
    <source>
        <dbReference type="ARBA" id="ARBA00048117"/>
    </source>
</evidence>
<evidence type="ECO:0000256" key="3">
    <source>
        <dbReference type="ARBA" id="ARBA00022694"/>
    </source>
</evidence>
<keyword evidence="3" id="KW-0819">tRNA processing</keyword>
<evidence type="ECO:0000259" key="7">
    <source>
        <dbReference type="Pfam" id="PF00814"/>
    </source>
</evidence>
<proteinExistence type="predicted"/>
<dbReference type="InterPro" id="IPR043129">
    <property type="entry name" value="ATPase_NBD"/>
</dbReference>
<reference evidence="8 9" key="1">
    <citation type="submission" date="2021-07" db="EMBL/GenBank/DDBJ databases">
        <authorList>
            <person name="Palmer J.M."/>
        </authorList>
    </citation>
    <scope>NUCLEOTIDE SEQUENCE [LARGE SCALE GENOMIC DNA]</scope>
    <source>
        <strain evidence="8 9">AT_MEX2019</strain>
        <tissue evidence="8">Muscle</tissue>
    </source>
</reference>
<feature type="domain" description="Gcp-like" evidence="7">
    <location>
        <begin position="2"/>
        <end position="128"/>
    </location>
</feature>
<keyword evidence="4" id="KW-0479">Metal-binding</keyword>
<dbReference type="PANTHER" id="PTHR11735:SF14">
    <property type="entry name" value="TRNA N6-ADENOSINE THREONYLCARBAMOYLTRANSFERASE"/>
    <property type="match status" value="1"/>
</dbReference>
<evidence type="ECO:0000256" key="2">
    <source>
        <dbReference type="ARBA" id="ARBA00022679"/>
    </source>
</evidence>
<comment type="catalytic activity">
    <reaction evidence="6">
        <text>L-threonylcarbamoyladenylate + adenosine(37) in tRNA = N(6)-L-threonylcarbamoyladenosine(37) in tRNA + AMP + H(+)</text>
        <dbReference type="Rhea" id="RHEA:37059"/>
        <dbReference type="Rhea" id="RHEA-COMP:10162"/>
        <dbReference type="Rhea" id="RHEA-COMP:10163"/>
        <dbReference type="ChEBI" id="CHEBI:15378"/>
        <dbReference type="ChEBI" id="CHEBI:73682"/>
        <dbReference type="ChEBI" id="CHEBI:74411"/>
        <dbReference type="ChEBI" id="CHEBI:74418"/>
        <dbReference type="ChEBI" id="CHEBI:456215"/>
        <dbReference type="EC" id="2.3.1.234"/>
    </reaction>
</comment>
<dbReference type="InterPro" id="IPR017861">
    <property type="entry name" value="KAE1/TsaD"/>
</dbReference>
<feature type="non-terminal residue" evidence="8">
    <location>
        <position position="1"/>
    </location>
</feature>
<dbReference type="SUPFAM" id="SSF53067">
    <property type="entry name" value="Actin-like ATPase domain"/>
    <property type="match status" value="1"/>
</dbReference>
<keyword evidence="2" id="KW-0808">Transferase</keyword>
<name>A0ABU7AZY7_9TELE</name>
<dbReference type="Pfam" id="PF00814">
    <property type="entry name" value="TsaD"/>
    <property type="match status" value="1"/>
</dbReference>
<dbReference type="PANTHER" id="PTHR11735">
    <property type="entry name" value="TRNA N6-ADENOSINE THREONYLCARBAMOYLTRANSFERASE"/>
    <property type="match status" value="1"/>
</dbReference>
<evidence type="ECO:0000256" key="5">
    <source>
        <dbReference type="ARBA" id="ARBA00023315"/>
    </source>
</evidence>
<evidence type="ECO:0000256" key="4">
    <source>
        <dbReference type="ARBA" id="ARBA00022723"/>
    </source>
</evidence>
<protein>
    <recommendedName>
        <fullName evidence="1">N(6)-L-threonylcarbamoyladenine synthase</fullName>
        <ecNumber evidence="1">2.3.1.234</ecNumber>
    </recommendedName>
</protein>
<dbReference type="EMBL" id="JAHUTI010036730">
    <property type="protein sequence ID" value="MED6243861.1"/>
    <property type="molecule type" value="Genomic_DNA"/>
</dbReference>
<dbReference type="Proteomes" id="UP001345963">
    <property type="component" value="Unassembled WGS sequence"/>
</dbReference>
<dbReference type="InterPro" id="IPR000905">
    <property type="entry name" value="Gcp-like_dom"/>
</dbReference>
<evidence type="ECO:0000313" key="8">
    <source>
        <dbReference type="EMBL" id="MED6243861.1"/>
    </source>
</evidence>
<gene>
    <name evidence="8" type="ORF">ATANTOWER_028627</name>
</gene>
<organism evidence="8 9">
    <name type="scientific">Ataeniobius toweri</name>
    <dbReference type="NCBI Taxonomy" id="208326"/>
    <lineage>
        <taxon>Eukaryota</taxon>
        <taxon>Metazoa</taxon>
        <taxon>Chordata</taxon>
        <taxon>Craniata</taxon>
        <taxon>Vertebrata</taxon>
        <taxon>Euteleostomi</taxon>
        <taxon>Actinopterygii</taxon>
        <taxon>Neopterygii</taxon>
        <taxon>Teleostei</taxon>
        <taxon>Neoteleostei</taxon>
        <taxon>Acanthomorphata</taxon>
        <taxon>Ovalentaria</taxon>
        <taxon>Atherinomorphae</taxon>
        <taxon>Cyprinodontiformes</taxon>
        <taxon>Goodeidae</taxon>
        <taxon>Ataeniobius</taxon>
    </lineage>
</organism>
<sequence>VIAYLERRYRIFGETIDIAVGNCLDRFARVIKISNDPSPGYNIEQMAKKGTRYVELPYTVKGMDVSFSGILSFIEEAANKMLRSGQCTAEDLCFSLQETVFAMLVEITERAMAHCGSQEVLIVGGVGCKYITVWYLVCFRSCLLHKWQRGRILVCTKHIQAHYRCPTSLSER</sequence>
<dbReference type="EC" id="2.3.1.234" evidence="1"/>
<evidence type="ECO:0000256" key="1">
    <source>
        <dbReference type="ARBA" id="ARBA00012156"/>
    </source>
</evidence>
<feature type="non-terminal residue" evidence="8">
    <location>
        <position position="172"/>
    </location>
</feature>
<accession>A0ABU7AZY7</accession>